<keyword evidence="2 4" id="KW-0012">Acyltransferase</keyword>
<dbReference type="Pfam" id="PF00583">
    <property type="entry name" value="Acetyltransf_1"/>
    <property type="match status" value="1"/>
</dbReference>
<dbReference type="Gene3D" id="3.40.630.30">
    <property type="match status" value="1"/>
</dbReference>
<dbReference type="EC" id="2.3.-.-" evidence="4"/>
<evidence type="ECO:0000259" key="3">
    <source>
        <dbReference type="PROSITE" id="PS51186"/>
    </source>
</evidence>
<comment type="caution">
    <text evidence="4">The sequence shown here is derived from an EMBL/GenBank/DDBJ whole genome shotgun (WGS) entry which is preliminary data.</text>
</comment>
<dbReference type="PROSITE" id="PS51186">
    <property type="entry name" value="GNAT"/>
    <property type="match status" value="1"/>
</dbReference>
<evidence type="ECO:0000313" key="4">
    <source>
        <dbReference type="EMBL" id="MFC7290959.1"/>
    </source>
</evidence>
<dbReference type="CDD" id="cd04301">
    <property type="entry name" value="NAT_SF"/>
    <property type="match status" value="1"/>
</dbReference>
<evidence type="ECO:0000313" key="5">
    <source>
        <dbReference type="Proteomes" id="UP001596492"/>
    </source>
</evidence>
<proteinExistence type="predicted"/>
<name>A0ABW2IJ42_9PROT</name>
<feature type="domain" description="N-acetyltransferase" evidence="3">
    <location>
        <begin position="1"/>
        <end position="165"/>
    </location>
</feature>
<sequence>MKIVNAAEPHLAGILEIFNTAVRETFAVWTEREDTLNDRRAWMLKCQSNGFPVIVALDVQNAVLGYAAYGSFRGKEGYDITVEHSVYVANHVQGKGIGKALLTELIVRAQADSRLERMVAAIDAGNPVSEKLHAALGFEKEGYMRKVAKKWDQHRDLLIMTKDVSSPNT</sequence>
<gene>
    <name evidence="4" type="ORF">ACFQS8_04985</name>
</gene>
<evidence type="ECO:0000256" key="2">
    <source>
        <dbReference type="ARBA" id="ARBA00023315"/>
    </source>
</evidence>
<reference evidence="5" key="1">
    <citation type="journal article" date="2019" name="Int. J. Syst. Evol. Microbiol.">
        <title>The Global Catalogue of Microorganisms (GCM) 10K type strain sequencing project: providing services to taxonomists for standard genome sequencing and annotation.</title>
        <authorList>
            <consortium name="The Broad Institute Genomics Platform"/>
            <consortium name="The Broad Institute Genome Sequencing Center for Infectious Disease"/>
            <person name="Wu L."/>
            <person name="Ma J."/>
        </authorList>
    </citation>
    <scope>NUCLEOTIDE SEQUENCE [LARGE SCALE GENOMIC DNA]</scope>
    <source>
        <strain evidence="5">CCUG 51308</strain>
    </source>
</reference>
<dbReference type="PANTHER" id="PTHR43072:SF23">
    <property type="entry name" value="UPF0039 PROTEIN C11D3.02C"/>
    <property type="match status" value="1"/>
</dbReference>
<dbReference type="SUPFAM" id="SSF55729">
    <property type="entry name" value="Acyl-CoA N-acyltransferases (Nat)"/>
    <property type="match status" value="1"/>
</dbReference>
<dbReference type="RefSeq" id="WP_382166163.1">
    <property type="nucleotide sequence ID" value="NZ_JBHTBR010000002.1"/>
</dbReference>
<keyword evidence="1 4" id="KW-0808">Transferase</keyword>
<organism evidence="4 5">
    <name type="scientific">Hirschia litorea</name>
    <dbReference type="NCBI Taxonomy" id="1199156"/>
    <lineage>
        <taxon>Bacteria</taxon>
        <taxon>Pseudomonadati</taxon>
        <taxon>Pseudomonadota</taxon>
        <taxon>Alphaproteobacteria</taxon>
        <taxon>Hyphomonadales</taxon>
        <taxon>Hyphomonadaceae</taxon>
        <taxon>Hirschia</taxon>
    </lineage>
</organism>
<accession>A0ABW2IJ42</accession>
<keyword evidence="5" id="KW-1185">Reference proteome</keyword>
<protein>
    <submittedName>
        <fullName evidence="4">GNAT family N-acetyltransferase</fullName>
        <ecNumber evidence="4">2.3.-.-</ecNumber>
    </submittedName>
</protein>
<dbReference type="GO" id="GO:0016746">
    <property type="term" value="F:acyltransferase activity"/>
    <property type="evidence" value="ECO:0007669"/>
    <property type="project" value="UniProtKB-KW"/>
</dbReference>
<dbReference type="Proteomes" id="UP001596492">
    <property type="component" value="Unassembled WGS sequence"/>
</dbReference>
<dbReference type="InterPro" id="IPR016181">
    <property type="entry name" value="Acyl_CoA_acyltransferase"/>
</dbReference>
<evidence type="ECO:0000256" key="1">
    <source>
        <dbReference type="ARBA" id="ARBA00022679"/>
    </source>
</evidence>
<dbReference type="InterPro" id="IPR000182">
    <property type="entry name" value="GNAT_dom"/>
</dbReference>
<dbReference type="EMBL" id="JBHTBR010000002">
    <property type="protein sequence ID" value="MFC7290959.1"/>
    <property type="molecule type" value="Genomic_DNA"/>
</dbReference>
<dbReference type="PANTHER" id="PTHR43072">
    <property type="entry name" value="N-ACETYLTRANSFERASE"/>
    <property type="match status" value="1"/>
</dbReference>